<dbReference type="EMBL" id="JAUESC010000388">
    <property type="protein sequence ID" value="KAK0572390.1"/>
    <property type="molecule type" value="Genomic_DNA"/>
</dbReference>
<evidence type="ECO:0000313" key="3">
    <source>
        <dbReference type="Proteomes" id="UP001168877"/>
    </source>
</evidence>
<proteinExistence type="predicted"/>
<keyword evidence="3" id="KW-1185">Reference proteome</keyword>
<organism evidence="2 3">
    <name type="scientific">Acer saccharum</name>
    <name type="common">Sugar maple</name>
    <dbReference type="NCBI Taxonomy" id="4024"/>
    <lineage>
        <taxon>Eukaryota</taxon>
        <taxon>Viridiplantae</taxon>
        <taxon>Streptophyta</taxon>
        <taxon>Embryophyta</taxon>
        <taxon>Tracheophyta</taxon>
        <taxon>Spermatophyta</taxon>
        <taxon>Magnoliopsida</taxon>
        <taxon>eudicotyledons</taxon>
        <taxon>Gunneridae</taxon>
        <taxon>Pentapetalae</taxon>
        <taxon>rosids</taxon>
        <taxon>malvids</taxon>
        <taxon>Sapindales</taxon>
        <taxon>Sapindaceae</taxon>
        <taxon>Hippocastanoideae</taxon>
        <taxon>Acereae</taxon>
        <taxon>Acer</taxon>
    </lineage>
</organism>
<protein>
    <recommendedName>
        <fullName evidence="4">DUF868 family protein</fullName>
    </recommendedName>
</protein>
<evidence type="ECO:0000256" key="1">
    <source>
        <dbReference type="SAM" id="MobiDB-lite"/>
    </source>
</evidence>
<comment type="caution">
    <text evidence="2">The sequence shown here is derived from an EMBL/GenBank/DDBJ whole genome shotgun (WGS) entry which is preliminary data.</text>
</comment>
<accession>A0AA39REG8</accession>
<dbReference type="InterPro" id="IPR008586">
    <property type="entry name" value="DUF868_pln"/>
</dbReference>
<gene>
    <name evidence="2" type="ORF">LWI29_030941</name>
</gene>
<dbReference type="PANTHER" id="PTHR31972">
    <property type="entry name" value="EXPRESSED PROTEIN"/>
    <property type="match status" value="1"/>
</dbReference>
<evidence type="ECO:0000313" key="2">
    <source>
        <dbReference type="EMBL" id="KAK0572390.1"/>
    </source>
</evidence>
<evidence type="ECO:0008006" key="4">
    <source>
        <dbReference type="Google" id="ProtNLM"/>
    </source>
</evidence>
<feature type="region of interest" description="Disordered" evidence="1">
    <location>
        <begin position="30"/>
        <end position="54"/>
    </location>
</feature>
<reference evidence="2" key="1">
    <citation type="journal article" date="2022" name="Plant J.">
        <title>Strategies of tolerance reflected in two North American maple genomes.</title>
        <authorList>
            <person name="McEvoy S.L."/>
            <person name="Sezen U.U."/>
            <person name="Trouern-Trend A."/>
            <person name="McMahon S.M."/>
            <person name="Schaberg P.G."/>
            <person name="Yang J."/>
            <person name="Wegrzyn J.L."/>
            <person name="Swenson N.G."/>
        </authorList>
    </citation>
    <scope>NUCLEOTIDE SEQUENCE</scope>
    <source>
        <strain evidence="2">NS2018</strain>
    </source>
</reference>
<sequence>MSQQHHHHSTTTSSSFASCFFPTAADAAADKHPSAVLPPPPPPPPPQTVSGKPNLTTCLYQTHLGLFSLTWSRTFIGHSLHLNLHPFDFSSPSPSSPLFSLSNNSPSLSTLSFNVHIKPFLFWKKHGSKKLTTTTTATGTAAAASSVRVFWDLSRAKFGSGPEPQSGFYIAVVFDGEMTLLVGDSTKEAYSKTRVQMTPRTNQVLVMRREHVFGNKVYTTKAKFGGKTREISIDCSVNSDARLCFSVDNKRVLQIKRLKWKFRGNERIEVDGVSIQVSWDVYNWLFEDPNNNGHAAVFMFRFENPNNEDEEKEEVKNDVVSWKHQKTGSCSFGGMNGIEWKKMMRKSLMMRTARSSSLSSISMASSAASSSGCSSSVMEWNSSTEESELCPGFNGFSLLVYVWKK</sequence>
<dbReference type="Proteomes" id="UP001168877">
    <property type="component" value="Unassembled WGS sequence"/>
</dbReference>
<reference evidence="2" key="2">
    <citation type="submission" date="2023-06" db="EMBL/GenBank/DDBJ databases">
        <authorList>
            <person name="Swenson N.G."/>
            <person name="Wegrzyn J.L."/>
            <person name="Mcevoy S.L."/>
        </authorList>
    </citation>
    <scope>NUCLEOTIDE SEQUENCE</scope>
    <source>
        <strain evidence="2">NS2018</strain>
        <tissue evidence="2">Leaf</tissue>
    </source>
</reference>
<dbReference type="PANTHER" id="PTHR31972:SF3">
    <property type="entry name" value="OS09G0416600 PROTEIN"/>
    <property type="match status" value="1"/>
</dbReference>
<name>A0AA39REG8_ACESA</name>
<feature type="compositionally biased region" description="Pro residues" evidence="1">
    <location>
        <begin position="36"/>
        <end position="47"/>
    </location>
</feature>
<dbReference type="Pfam" id="PF05910">
    <property type="entry name" value="DUF868"/>
    <property type="match status" value="1"/>
</dbReference>
<dbReference type="AlphaFoldDB" id="A0AA39REG8"/>